<evidence type="ECO:0000256" key="3">
    <source>
        <dbReference type="ARBA" id="ARBA00022448"/>
    </source>
</evidence>
<feature type="transmembrane region" description="Helical" evidence="10">
    <location>
        <begin position="551"/>
        <end position="576"/>
    </location>
</feature>
<dbReference type="Proteomes" id="UP000605970">
    <property type="component" value="Unassembled WGS sequence"/>
</dbReference>
<keyword evidence="7 10" id="KW-0653">Protein transport</keyword>
<dbReference type="GO" id="GO:0006888">
    <property type="term" value="P:endoplasmic reticulum to Golgi vesicle-mediated transport"/>
    <property type="evidence" value="ECO:0007669"/>
    <property type="project" value="TreeGrafter"/>
</dbReference>
<dbReference type="PANTHER" id="PTHR15495:SF7">
    <property type="entry name" value="GPI INOSITOL-DEACYLASE"/>
    <property type="match status" value="1"/>
</dbReference>
<proteinExistence type="inferred from homology"/>
<evidence type="ECO:0000256" key="10">
    <source>
        <dbReference type="RuleBase" id="RU365011"/>
    </source>
</evidence>
<dbReference type="GO" id="GO:0005789">
    <property type="term" value="C:endoplasmic reticulum membrane"/>
    <property type="evidence" value="ECO:0007669"/>
    <property type="project" value="UniProtKB-SubCell"/>
</dbReference>
<comment type="caution">
    <text evidence="10">Lacks conserved residue(s) required for the propagation of feature annotation.</text>
</comment>
<feature type="transmembrane region" description="Helical" evidence="10">
    <location>
        <begin position="461"/>
        <end position="494"/>
    </location>
</feature>
<feature type="transmembrane region" description="Helical" evidence="10">
    <location>
        <begin position="588"/>
        <end position="614"/>
    </location>
</feature>
<dbReference type="InterPro" id="IPR012908">
    <property type="entry name" value="PGAP1-ab_dom-like"/>
</dbReference>
<evidence type="ECO:0000256" key="6">
    <source>
        <dbReference type="ARBA" id="ARBA00022824"/>
    </source>
</evidence>
<dbReference type="PANTHER" id="PTHR15495">
    <property type="entry name" value="NEGATIVE REGULATOR OF VESICLE FORMATION-RELATED"/>
    <property type="match status" value="1"/>
</dbReference>
<evidence type="ECO:0000313" key="12">
    <source>
        <dbReference type="EMBL" id="KAF7640228.1"/>
    </source>
</evidence>
<evidence type="ECO:0000256" key="8">
    <source>
        <dbReference type="ARBA" id="ARBA00022989"/>
    </source>
</evidence>
<evidence type="ECO:0000256" key="7">
    <source>
        <dbReference type="ARBA" id="ARBA00022927"/>
    </source>
</evidence>
<feature type="domain" description="GPI inositol-deacylase PGAP1-like alpha/beta" evidence="11">
    <location>
        <begin position="74"/>
        <end position="272"/>
    </location>
</feature>
<protein>
    <recommendedName>
        <fullName evidence="10">GPI inositol-deacylase</fullName>
        <ecNumber evidence="10">3.1.-.-</ecNumber>
    </recommendedName>
</protein>
<name>A0A8T0A4B2_9BILA</name>
<dbReference type="Pfam" id="PF07819">
    <property type="entry name" value="PGAP1"/>
    <property type="match status" value="1"/>
</dbReference>
<sequence>MVKLLLYFFIPILLLFFYIFVQFFLLNTDVNYCNMTYMWRRINYLPINVEHKKYSLFLYGEGLYADNFRKNNFLNGFPILFVPGNAGSGRQVRSIGSLLQNKTESRMTNFHFDVFAVDFNEELTAYNFDYIISQSNFLIKAINSIYQLYKQNPQKKLVIIGHSMGGIVIQKALMNKEFNKDIIAFIISFSVPYLEPPFYFDKRFFTFWNQMNKKQFLNLPKIVSINGGLKDEFIDEDWTKIHSSTAALDHVWLDIDHKCILWCNQLIRHTSRCENINLINNRYLSSSKYLFSFIQLNNCSINNSFIKINSKTKFWLFNQNIINQSPIKLNLINIIFNWPKIKLSKTKNNNINLYQIPIEFTFFNSDFFIYSVNIIKSKCKTVNKPSNIFFLANNKIRRIDIKQQNNLLISNILIYNLKEDKNNNYFKLLLIDTNQCKEYLFSFSFNLKFSLIRGFRRIRHILPITFILILTFCCLFSNSNYFLANLIILILSLILKQNINNYIEIIFLILFNLFLLIIFYIFFIYIIQIILLNYIKLLLINNNNNLKIKYFIFGFSFIFFFYLRNSTLILITLFLFENLMSLNYYSNKIIFFSISTLQFLFIFFQLPLIVDYIWKYINYNELKSSDIFNYNFNIN</sequence>
<dbReference type="Gene3D" id="3.40.50.1820">
    <property type="entry name" value="alpha/beta hydrolase"/>
    <property type="match status" value="1"/>
</dbReference>
<evidence type="ECO:0000256" key="5">
    <source>
        <dbReference type="ARBA" id="ARBA00022801"/>
    </source>
</evidence>
<gene>
    <name evidence="12" type="ORF">Mgra_00000056</name>
</gene>
<comment type="caution">
    <text evidence="12">The sequence shown here is derived from an EMBL/GenBank/DDBJ whole genome shotgun (WGS) entry which is preliminary data.</text>
</comment>
<feature type="transmembrane region" description="Helical" evidence="10">
    <location>
        <begin position="506"/>
        <end position="539"/>
    </location>
</feature>
<evidence type="ECO:0000256" key="9">
    <source>
        <dbReference type="ARBA" id="ARBA00023136"/>
    </source>
</evidence>
<dbReference type="EC" id="3.1.-.-" evidence="10"/>
<comment type="function">
    <text evidence="10">Involved in inositol deacylation of GPI-anchored proteins which plays important roles in the quality control and ER-associated degradation of GPI-anchored proteins.</text>
</comment>
<keyword evidence="8 10" id="KW-1133">Transmembrane helix</keyword>
<dbReference type="InterPro" id="IPR039529">
    <property type="entry name" value="PGAP1/BST1"/>
</dbReference>
<evidence type="ECO:0000313" key="13">
    <source>
        <dbReference type="Proteomes" id="UP000605970"/>
    </source>
</evidence>
<evidence type="ECO:0000256" key="1">
    <source>
        <dbReference type="ARBA" id="ARBA00004477"/>
    </source>
</evidence>
<comment type="subcellular location">
    <subcellularLocation>
        <location evidence="1">Endoplasmic reticulum membrane</location>
        <topology evidence="1">Multi-pass membrane protein</topology>
    </subcellularLocation>
</comment>
<dbReference type="GO" id="GO:0050185">
    <property type="term" value="F:phosphatidylinositol deacylase activity"/>
    <property type="evidence" value="ECO:0007669"/>
    <property type="project" value="TreeGrafter"/>
</dbReference>
<keyword evidence="6 10" id="KW-0256">Endoplasmic reticulum</keyword>
<keyword evidence="3 10" id="KW-0813">Transport</keyword>
<keyword evidence="9 10" id="KW-0472">Membrane</keyword>
<evidence type="ECO:0000259" key="11">
    <source>
        <dbReference type="Pfam" id="PF07819"/>
    </source>
</evidence>
<reference evidence="12" key="1">
    <citation type="journal article" date="2020" name="Ecol. Evol.">
        <title>Genome structure and content of the rice root-knot nematode (Meloidogyne graminicola).</title>
        <authorList>
            <person name="Phan N.T."/>
            <person name="Danchin E.G.J."/>
            <person name="Klopp C."/>
            <person name="Perfus-Barbeoch L."/>
            <person name="Kozlowski D.K."/>
            <person name="Koutsovoulos G.D."/>
            <person name="Lopez-Roques C."/>
            <person name="Bouchez O."/>
            <person name="Zahm M."/>
            <person name="Besnard G."/>
            <person name="Bellafiore S."/>
        </authorList>
    </citation>
    <scope>NUCLEOTIDE SEQUENCE</scope>
    <source>
        <strain evidence="12">VN-18</strain>
    </source>
</reference>
<dbReference type="EMBL" id="JABEBT010000001">
    <property type="protein sequence ID" value="KAF7640228.1"/>
    <property type="molecule type" value="Genomic_DNA"/>
</dbReference>
<keyword evidence="13" id="KW-1185">Reference proteome</keyword>
<dbReference type="OrthoDB" id="348976at2759"/>
<evidence type="ECO:0000256" key="2">
    <source>
        <dbReference type="ARBA" id="ARBA00006931"/>
    </source>
</evidence>
<accession>A0A8T0A4B2</accession>
<keyword evidence="5 10" id="KW-0378">Hydrolase</keyword>
<dbReference type="GO" id="GO:0015031">
    <property type="term" value="P:protein transport"/>
    <property type="evidence" value="ECO:0007669"/>
    <property type="project" value="UniProtKB-KW"/>
</dbReference>
<evidence type="ECO:0000256" key="4">
    <source>
        <dbReference type="ARBA" id="ARBA00022692"/>
    </source>
</evidence>
<dbReference type="SUPFAM" id="SSF53474">
    <property type="entry name" value="alpha/beta-Hydrolases"/>
    <property type="match status" value="1"/>
</dbReference>
<dbReference type="GO" id="GO:0006505">
    <property type="term" value="P:GPI anchor metabolic process"/>
    <property type="evidence" value="ECO:0007669"/>
    <property type="project" value="TreeGrafter"/>
</dbReference>
<feature type="non-terminal residue" evidence="12">
    <location>
        <position position="635"/>
    </location>
</feature>
<comment type="similarity">
    <text evidence="2 10">Belongs to the GPI inositol-deacylase family.</text>
</comment>
<dbReference type="AlphaFoldDB" id="A0A8T0A4B2"/>
<organism evidence="12 13">
    <name type="scientific">Meloidogyne graminicola</name>
    <dbReference type="NCBI Taxonomy" id="189291"/>
    <lineage>
        <taxon>Eukaryota</taxon>
        <taxon>Metazoa</taxon>
        <taxon>Ecdysozoa</taxon>
        <taxon>Nematoda</taxon>
        <taxon>Chromadorea</taxon>
        <taxon>Rhabditida</taxon>
        <taxon>Tylenchina</taxon>
        <taxon>Tylenchomorpha</taxon>
        <taxon>Tylenchoidea</taxon>
        <taxon>Meloidogynidae</taxon>
        <taxon>Meloidogyninae</taxon>
        <taxon>Meloidogyne</taxon>
    </lineage>
</organism>
<keyword evidence="4 10" id="KW-0812">Transmembrane</keyword>
<feature type="transmembrane region" description="Helical" evidence="10">
    <location>
        <begin position="6"/>
        <end position="26"/>
    </location>
</feature>
<dbReference type="InterPro" id="IPR029058">
    <property type="entry name" value="AB_hydrolase_fold"/>
</dbReference>